<dbReference type="InterPro" id="IPR011029">
    <property type="entry name" value="DEATH-like_dom_sf"/>
</dbReference>
<comment type="caution">
    <text evidence="1">The sequence shown here is derived from an EMBL/GenBank/DDBJ whole genome shotgun (WGS) entry which is preliminary data.</text>
</comment>
<gene>
    <name evidence="1" type="ORF">scyTo_0017416</name>
</gene>
<dbReference type="AlphaFoldDB" id="A0A401PSF2"/>
<sequence>MLRNAKMEKHNQSATLLDFLARKGEESCGHFYTALKMYDSYVYQQLPSQRKAGKELNYVGEQNPAGMENFPRPVQREDICIKKLKDDHLHFTNDGCLSEENFLQVINELRNHKPPVLNRAEANKTC</sequence>
<dbReference type="OrthoDB" id="10389472at2759"/>
<evidence type="ECO:0008006" key="3">
    <source>
        <dbReference type="Google" id="ProtNLM"/>
    </source>
</evidence>
<protein>
    <recommendedName>
        <fullName evidence="3">CARD domain-containing protein</fullName>
    </recommendedName>
</protein>
<name>A0A401PSF2_SCYTO</name>
<evidence type="ECO:0000313" key="2">
    <source>
        <dbReference type="Proteomes" id="UP000288216"/>
    </source>
</evidence>
<dbReference type="Gene3D" id="1.10.533.10">
    <property type="entry name" value="Death Domain, Fas"/>
    <property type="match status" value="2"/>
</dbReference>
<reference evidence="1 2" key="1">
    <citation type="journal article" date="2018" name="Nat. Ecol. Evol.">
        <title>Shark genomes provide insights into elasmobranch evolution and the origin of vertebrates.</title>
        <authorList>
            <person name="Hara Y"/>
            <person name="Yamaguchi K"/>
            <person name="Onimaru K"/>
            <person name="Kadota M"/>
            <person name="Koyanagi M"/>
            <person name="Keeley SD"/>
            <person name="Tatsumi K"/>
            <person name="Tanaka K"/>
            <person name="Motone F"/>
            <person name="Kageyama Y"/>
            <person name="Nozu R"/>
            <person name="Adachi N"/>
            <person name="Nishimura O"/>
            <person name="Nakagawa R"/>
            <person name="Tanegashima C"/>
            <person name="Kiyatake I"/>
            <person name="Matsumoto R"/>
            <person name="Murakumo K"/>
            <person name="Nishida K"/>
            <person name="Terakita A"/>
            <person name="Kuratani S"/>
            <person name="Sato K"/>
            <person name="Hyodo S Kuraku.S."/>
        </authorList>
    </citation>
    <scope>NUCLEOTIDE SEQUENCE [LARGE SCALE GENOMIC DNA]</scope>
</reference>
<dbReference type="EMBL" id="BFAA01011300">
    <property type="protein sequence ID" value="GCB76054.1"/>
    <property type="molecule type" value="Genomic_DNA"/>
</dbReference>
<evidence type="ECO:0000313" key="1">
    <source>
        <dbReference type="EMBL" id="GCB76054.1"/>
    </source>
</evidence>
<dbReference type="Proteomes" id="UP000288216">
    <property type="component" value="Unassembled WGS sequence"/>
</dbReference>
<proteinExistence type="predicted"/>
<accession>A0A401PSF2</accession>
<keyword evidence="2" id="KW-1185">Reference proteome</keyword>
<organism evidence="1 2">
    <name type="scientific">Scyliorhinus torazame</name>
    <name type="common">Cloudy catshark</name>
    <name type="synonym">Catulus torazame</name>
    <dbReference type="NCBI Taxonomy" id="75743"/>
    <lineage>
        <taxon>Eukaryota</taxon>
        <taxon>Metazoa</taxon>
        <taxon>Chordata</taxon>
        <taxon>Craniata</taxon>
        <taxon>Vertebrata</taxon>
        <taxon>Chondrichthyes</taxon>
        <taxon>Elasmobranchii</taxon>
        <taxon>Galeomorphii</taxon>
        <taxon>Galeoidea</taxon>
        <taxon>Carcharhiniformes</taxon>
        <taxon>Scyliorhinidae</taxon>
        <taxon>Scyliorhinus</taxon>
    </lineage>
</organism>